<dbReference type="InterPro" id="IPR018357">
    <property type="entry name" value="Hexapep_transf_CS"/>
</dbReference>
<dbReference type="InterPro" id="IPR020573">
    <property type="entry name" value="UDP_GlcNAc_AcTrfase_non-rep"/>
</dbReference>
<dbReference type="AlphaFoldDB" id="A0A8J7KED7"/>
<comment type="subunit">
    <text evidence="7">Homotrimer.</text>
</comment>
<gene>
    <name evidence="7 9" type="primary">lpxD</name>
    <name evidence="9" type="ORF">INR99_08550</name>
</gene>
<dbReference type="PANTHER" id="PTHR43378">
    <property type="entry name" value="UDP-3-O-ACYLGLUCOSAMINE N-ACYLTRANSFERASE"/>
    <property type="match status" value="1"/>
</dbReference>
<keyword evidence="4 7" id="KW-0677">Repeat</keyword>
<reference evidence="9 10" key="1">
    <citation type="submission" date="2020-10" db="EMBL/GenBank/DDBJ databases">
        <title>The genome sequence of Chitinilyticum litopenaei 4Y14.</title>
        <authorList>
            <person name="Liu Y."/>
        </authorList>
    </citation>
    <scope>NUCLEOTIDE SEQUENCE [LARGE SCALE GENOMIC DNA]</scope>
    <source>
        <strain evidence="9 10">4Y14</strain>
    </source>
</reference>
<keyword evidence="5 7" id="KW-0443">Lipid metabolism</keyword>
<dbReference type="Proteomes" id="UP000604481">
    <property type="component" value="Unassembled WGS sequence"/>
</dbReference>
<dbReference type="NCBIfam" id="TIGR01853">
    <property type="entry name" value="lipid_A_lpxD"/>
    <property type="match status" value="1"/>
</dbReference>
<dbReference type="NCBIfam" id="NF002060">
    <property type="entry name" value="PRK00892.1"/>
    <property type="match status" value="1"/>
</dbReference>
<comment type="function">
    <text evidence="7">Catalyzes the N-acylation of UDP-3-O-acylglucosamine using 3-hydroxyacyl-ACP as the acyl donor. Is involved in the biosynthesis of lipid A, a phosphorylated glycolipid that anchors the lipopolysaccharide to the outer membrane of the cell.</text>
</comment>
<dbReference type="EC" id="2.3.1.191" evidence="7"/>
<dbReference type="Gene3D" id="3.40.1390.10">
    <property type="entry name" value="MurE/MurF, N-terminal domain"/>
    <property type="match status" value="1"/>
</dbReference>
<dbReference type="GO" id="GO:0009245">
    <property type="term" value="P:lipid A biosynthetic process"/>
    <property type="evidence" value="ECO:0007669"/>
    <property type="project" value="UniProtKB-UniRule"/>
</dbReference>
<dbReference type="Pfam" id="PF00132">
    <property type="entry name" value="Hexapep"/>
    <property type="match status" value="2"/>
</dbReference>
<dbReference type="SUPFAM" id="SSF51161">
    <property type="entry name" value="Trimeric LpxA-like enzymes"/>
    <property type="match status" value="1"/>
</dbReference>
<comment type="catalytic activity">
    <reaction evidence="7">
        <text>a UDP-3-O-[(3R)-3-hydroxyacyl]-alpha-D-glucosamine + a (3R)-hydroxyacyl-[ACP] = a UDP-2-N,3-O-bis[(3R)-3-hydroxyacyl]-alpha-D-glucosamine + holo-[ACP] + H(+)</text>
        <dbReference type="Rhea" id="RHEA:53836"/>
        <dbReference type="Rhea" id="RHEA-COMP:9685"/>
        <dbReference type="Rhea" id="RHEA-COMP:9945"/>
        <dbReference type="ChEBI" id="CHEBI:15378"/>
        <dbReference type="ChEBI" id="CHEBI:64479"/>
        <dbReference type="ChEBI" id="CHEBI:78827"/>
        <dbReference type="ChEBI" id="CHEBI:137740"/>
        <dbReference type="ChEBI" id="CHEBI:137748"/>
        <dbReference type="EC" id="2.3.1.191"/>
    </reaction>
</comment>
<evidence type="ECO:0000256" key="7">
    <source>
        <dbReference type="HAMAP-Rule" id="MF_00523"/>
    </source>
</evidence>
<dbReference type="Pfam" id="PF04613">
    <property type="entry name" value="LpxD"/>
    <property type="match status" value="1"/>
</dbReference>
<feature type="active site" description="Proton acceptor" evidence="7">
    <location>
        <position position="242"/>
    </location>
</feature>
<keyword evidence="10" id="KW-1185">Reference proteome</keyword>
<dbReference type="Gene3D" id="2.160.10.10">
    <property type="entry name" value="Hexapeptide repeat proteins"/>
    <property type="match status" value="1"/>
</dbReference>
<evidence type="ECO:0000256" key="5">
    <source>
        <dbReference type="ARBA" id="ARBA00023098"/>
    </source>
</evidence>
<evidence type="ECO:0000256" key="2">
    <source>
        <dbReference type="ARBA" id="ARBA00022556"/>
    </source>
</evidence>
<comment type="similarity">
    <text evidence="7">Belongs to the transferase hexapeptide repeat family. LpxD subfamily.</text>
</comment>
<evidence type="ECO:0000313" key="10">
    <source>
        <dbReference type="Proteomes" id="UP000604481"/>
    </source>
</evidence>
<name>A0A8J7KED7_9NEIS</name>
<protein>
    <recommendedName>
        <fullName evidence="7">UDP-3-O-acylglucosamine N-acyltransferase</fullName>
        <ecNumber evidence="7">2.3.1.191</ecNumber>
    </recommendedName>
</protein>
<evidence type="ECO:0000256" key="1">
    <source>
        <dbReference type="ARBA" id="ARBA00022516"/>
    </source>
</evidence>
<evidence type="ECO:0000256" key="3">
    <source>
        <dbReference type="ARBA" id="ARBA00022679"/>
    </source>
</evidence>
<evidence type="ECO:0000256" key="6">
    <source>
        <dbReference type="ARBA" id="ARBA00023315"/>
    </source>
</evidence>
<dbReference type="InterPro" id="IPR011004">
    <property type="entry name" value="Trimer_LpxA-like_sf"/>
</dbReference>
<dbReference type="UniPathway" id="UPA00973"/>
<evidence type="ECO:0000256" key="4">
    <source>
        <dbReference type="ARBA" id="ARBA00022737"/>
    </source>
</evidence>
<organism evidence="9 10">
    <name type="scientific">Chitinilyticum piscinae</name>
    <dbReference type="NCBI Taxonomy" id="2866724"/>
    <lineage>
        <taxon>Bacteria</taxon>
        <taxon>Pseudomonadati</taxon>
        <taxon>Pseudomonadota</taxon>
        <taxon>Betaproteobacteria</taxon>
        <taxon>Neisseriales</taxon>
        <taxon>Chitinibacteraceae</taxon>
        <taxon>Chitinilyticum</taxon>
    </lineage>
</organism>
<evidence type="ECO:0000313" key="9">
    <source>
        <dbReference type="EMBL" id="MBE9609399.1"/>
    </source>
</evidence>
<keyword evidence="6 7" id="KW-0012">Acyltransferase</keyword>
<accession>A0A8J7KED7</accession>
<proteinExistence type="inferred from homology"/>
<dbReference type="PROSITE" id="PS00101">
    <property type="entry name" value="HEXAPEP_TRANSFERASES"/>
    <property type="match status" value="1"/>
</dbReference>
<dbReference type="Gene3D" id="1.20.5.170">
    <property type="match status" value="1"/>
</dbReference>
<comment type="caution">
    <text evidence="9">The sequence shown here is derived from an EMBL/GenBank/DDBJ whole genome shotgun (WGS) entry which is preliminary data.</text>
</comment>
<sequence>MQAQSVMASDLVSRLGGVLNGSDISVHRCASLANAEHDCISFAVGQKYRKAALESGAGALIVRERDISLAEGKTAIVVADDPLVYFARVLGILHPAPPAAAGIHPAASVSPEARLHPSVSIAANVVIEPGVVVDAGCAIGAGSYIGRNAHISAGCVIHQRVTVCSDSRIGERCVLHPGAVIGSDGFGNAWAGDHWEKIPQIGRVIIGNDVEIGANTTIDRGALDDTVIADNVRIDNLVQIAHNVSIGRHTAIAGCVGIAGSTHIGAGCLIGGGCGISGHLQITDRVTLLGGTVVLTDILSSGVYGSGLPAIEQSTWRRNTVHWRNLDEMAKRVRSLEKTSNTMREAGSNKK</sequence>
<keyword evidence="1 7" id="KW-0444">Lipid biosynthesis</keyword>
<dbReference type="CDD" id="cd03352">
    <property type="entry name" value="LbH_LpxD"/>
    <property type="match status" value="1"/>
</dbReference>
<feature type="domain" description="UDP-3-O-[3-hydroxymyristoyl] glucosamine N-acyltransferase non-repeat region" evidence="8">
    <location>
        <begin position="23"/>
        <end position="90"/>
    </location>
</feature>
<dbReference type="PANTHER" id="PTHR43378:SF2">
    <property type="entry name" value="UDP-3-O-ACYLGLUCOSAMINE N-ACYLTRANSFERASE 1, MITOCHONDRIAL-RELATED"/>
    <property type="match status" value="1"/>
</dbReference>
<dbReference type="GO" id="GO:0016020">
    <property type="term" value="C:membrane"/>
    <property type="evidence" value="ECO:0007669"/>
    <property type="project" value="GOC"/>
</dbReference>
<dbReference type="InterPro" id="IPR007691">
    <property type="entry name" value="LpxD"/>
</dbReference>
<evidence type="ECO:0000259" key="8">
    <source>
        <dbReference type="Pfam" id="PF04613"/>
    </source>
</evidence>
<keyword evidence="3 7" id="KW-0808">Transferase</keyword>
<dbReference type="Pfam" id="PF14602">
    <property type="entry name" value="Hexapep_2"/>
    <property type="match status" value="1"/>
</dbReference>
<dbReference type="GO" id="GO:0016410">
    <property type="term" value="F:N-acyltransferase activity"/>
    <property type="evidence" value="ECO:0007669"/>
    <property type="project" value="InterPro"/>
</dbReference>
<dbReference type="InterPro" id="IPR001451">
    <property type="entry name" value="Hexapep"/>
</dbReference>
<keyword evidence="2 7" id="KW-0441">Lipid A biosynthesis</keyword>
<dbReference type="GO" id="GO:0103118">
    <property type="term" value="F:UDP-3-O-[(3R)-3-hydroxyacyl]-glucosamine N-acyltransferase activity"/>
    <property type="evidence" value="ECO:0007669"/>
    <property type="project" value="UniProtKB-EC"/>
</dbReference>
<dbReference type="HAMAP" id="MF_00523">
    <property type="entry name" value="LpxD"/>
    <property type="match status" value="1"/>
</dbReference>
<comment type="pathway">
    <text evidence="7">Bacterial outer membrane biogenesis; LPS lipid A biosynthesis.</text>
</comment>
<dbReference type="EMBL" id="JADFUA010000004">
    <property type="protein sequence ID" value="MBE9609399.1"/>
    <property type="molecule type" value="Genomic_DNA"/>
</dbReference>